<evidence type="ECO:0000256" key="1">
    <source>
        <dbReference type="ARBA" id="ARBA00022801"/>
    </source>
</evidence>
<dbReference type="EMBL" id="JBHSMD010000001">
    <property type="protein sequence ID" value="MFC5491665.1"/>
    <property type="molecule type" value="Genomic_DNA"/>
</dbReference>
<organism evidence="3 4">
    <name type="scientific">Nocardioides caricicola</name>
    <dbReference type="NCBI Taxonomy" id="634770"/>
    <lineage>
        <taxon>Bacteria</taxon>
        <taxon>Bacillati</taxon>
        <taxon>Actinomycetota</taxon>
        <taxon>Actinomycetes</taxon>
        <taxon>Propionibacteriales</taxon>
        <taxon>Nocardioidaceae</taxon>
        <taxon>Nocardioides</taxon>
    </lineage>
</organism>
<evidence type="ECO:0000313" key="4">
    <source>
        <dbReference type="Proteomes" id="UP001595956"/>
    </source>
</evidence>
<feature type="domain" description="AB hydrolase-1" evidence="2">
    <location>
        <begin position="25"/>
        <end position="209"/>
    </location>
</feature>
<protein>
    <submittedName>
        <fullName evidence="3">Alpha/beta fold hydrolase</fullName>
    </submittedName>
</protein>
<dbReference type="GO" id="GO:0016787">
    <property type="term" value="F:hydrolase activity"/>
    <property type="evidence" value="ECO:0007669"/>
    <property type="project" value="UniProtKB-KW"/>
</dbReference>
<dbReference type="Proteomes" id="UP001595956">
    <property type="component" value="Unassembled WGS sequence"/>
</dbReference>
<dbReference type="InterPro" id="IPR050266">
    <property type="entry name" value="AB_hydrolase_sf"/>
</dbReference>
<sequence length="243" mass="26027">MTASDLLRLPDGRSAQFWDSGGDGPVVLFFHGCPDTRHAAMTGADAAARTGARLVAVNRPGYGRSDRHASSHATVADDAVAAADLLGIGRFAALSMSVGAPYALACAARHPDRVRTLGLVAPPEERPREDDGRVRPEFEAWVARLDPADPDDAALAARFLAELPPTDAALLASRRTPEQVAASVREALTDHDGYLRDAALLFRPWDATLADVRCPVHTWPNDPAAHFSTLLAGWDQILRTLLD</sequence>
<reference evidence="4" key="1">
    <citation type="journal article" date="2019" name="Int. J. Syst. Evol. Microbiol.">
        <title>The Global Catalogue of Microorganisms (GCM) 10K type strain sequencing project: providing services to taxonomists for standard genome sequencing and annotation.</title>
        <authorList>
            <consortium name="The Broad Institute Genomics Platform"/>
            <consortium name="The Broad Institute Genome Sequencing Center for Infectious Disease"/>
            <person name="Wu L."/>
            <person name="Ma J."/>
        </authorList>
    </citation>
    <scope>NUCLEOTIDE SEQUENCE [LARGE SCALE GENOMIC DNA]</scope>
    <source>
        <strain evidence="4">KACC 13778</strain>
    </source>
</reference>
<accession>A0ABW0MUR0</accession>
<dbReference type="InterPro" id="IPR029058">
    <property type="entry name" value="AB_hydrolase_fold"/>
</dbReference>
<dbReference type="Pfam" id="PF00561">
    <property type="entry name" value="Abhydrolase_1"/>
    <property type="match status" value="1"/>
</dbReference>
<dbReference type="InterPro" id="IPR000073">
    <property type="entry name" value="AB_hydrolase_1"/>
</dbReference>
<evidence type="ECO:0000259" key="2">
    <source>
        <dbReference type="Pfam" id="PF00561"/>
    </source>
</evidence>
<dbReference type="RefSeq" id="WP_345180974.1">
    <property type="nucleotide sequence ID" value="NZ_BAABFQ010000008.1"/>
</dbReference>
<evidence type="ECO:0000313" key="3">
    <source>
        <dbReference type="EMBL" id="MFC5491665.1"/>
    </source>
</evidence>
<dbReference type="PANTHER" id="PTHR43798:SF31">
    <property type="entry name" value="AB HYDROLASE SUPERFAMILY PROTEIN YCLE"/>
    <property type="match status" value="1"/>
</dbReference>
<proteinExistence type="predicted"/>
<keyword evidence="4" id="KW-1185">Reference proteome</keyword>
<dbReference type="PANTHER" id="PTHR43798">
    <property type="entry name" value="MONOACYLGLYCEROL LIPASE"/>
    <property type="match status" value="1"/>
</dbReference>
<keyword evidence="1 3" id="KW-0378">Hydrolase</keyword>
<dbReference type="Gene3D" id="3.40.50.1820">
    <property type="entry name" value="alpha/beta hydrolase"/>
    <property type="match status" value="1"/>
</dbReference>
<name>A0ABW0MUR0_9ACTN</name>
<gene>
    <name evidence="3" type="ORF">ACFPKY_01055</name>
</gene>
<comment type="caution">
    <text evidence="3">The sequence shown here is derived from an EMBL/GenBank/DDBJ whole genome shotgun (WGS) entry which is preliminary data.</text>
</comment>
<dbReference type="SUPFAM" id="SSF53474">
    <property type="entry name" value="alpha/beta-Hydrolases"/>
    <property type="match status" value="1"/>
</dbReference>